<protein>
    <submittedName>
        <fullName evidence="3">Uncharacterized protein</fullName>
    </submittedName>
</protein>
<dbReference type="PANTHER" id="PTHR23159:SF31">
    <property type="entry name" value="CENTROSOME-ASSOCIATED PROTEIN CEP250 ISOFORM X1"/>
    <property type="match status" value="1"/>
</dbReference>
<gene>
    <name evidence="3" type="ORF">Plec18167_008852</name>
</gene>
<proteinExistence type="predicted"/>
<feature type="compositionally biased region" description="Basic and acidic residues" evidence="2">
    <location>
        <begin position="250"/>
        <end position="271"/>
    </location>
</feature>
<feature type="compositionally biased region" description="Polar residues" evidence="2">
    <location>
        <begin position="281"/>
        <end position="300"/>
    </location>
</feature>
<evidence type="ECO:0000256" key="2">
    <source>
        <dbReference type="SAM" id="MobiDB-lite"/>
    </source>
</evidence>
<keyword evidence="4" id="KW-1185">Reference proteome</keyword>
<reference evidence="3 4" key="1">
    <citation type="journal article" date="2024" name="IMA Fungus">
        <title>IMA Genome - F19 : A genome assembly and annotation guide to empower mycologists, including annotated draft genome sequences of Ceratocystis pirilliformis, Diaporthe australafricana, Fusarium ophioides, Paecilomyces lecythidis, and Sporothrix stenoceras.</title>
        <authorList>
            <person name="Aylward J."/>
            <person name="Wilson A.M."/>
            <person name="Visagie C.M."/>
            <person name="Spraker J."/>
            <person name="Barnes I."/>
            <person name="Buitendag C."/>
            <person name="Ceriani C."/>
            <person name="Del Mar Angel L."/>
            <person name="du Plessis D."/>
            <person name="Fuchs T."/>
            <person name="Gasser K."/>
            <person name="Kramer D."/>
            <person name="Li W."/>
            <person name="Munsamy K."/>
            <person name="Piso A."/>
            <person name="Price J.L."/>
            <person name="Sonnekus B."/>
            <person name="Thomas C."/>
            <person name="van der Nest A."/>
            <person name="van Dijk A."/>
            <person name="van Heerden A."/>
            <person name="van Vuuren N."/>
            <person name="Yilmaz N."/>
            <person name="Duong T.A."/>
            <person name="van der Merwe N.A."/>
            <person name="Wingfield M.J."/>
            <person name="Wingfield B.D."/>
        </authorList>
    </citation>
    <scope>NUCLEOTIDE SEQUENCE [LARGE SCALE GENOMIC DNA]</scope>
    <source>
        <strain evidence="3 4">CMW 18167</strain>
    </source>
</reference>
<evidence type="ECO:0000313" key="3">
    <source>
        <dbReference type="EMBL" id="KAL1866920.1"/>
    </source>
</evidence>
<keyword evidence="1" id="KW-0175">Coiled coil</keyword>
<sequence length="514" mass="57227">MARAVEYAGAVNDVSLKTAQLELNFEKSLALAQQLIADDSLRRLRVDQVLLEADNDELRRELEIASDNATAALQGEASLRDRLDDALNEITRLQNALHAECQELERLKHITPPNDTPYKSKRLEEENKRIAKELSSLRPEVERLREQSASQETLFAEKLSLENQLKALESQLMKERRATERTRAGDTAGTAEEIAKLSTNIKELRSELAKESSARQQLEEEIKKQAIDRESEKTGLENKLEALRKKLRTTKERLKTAQDELQHRGSVTKDENMDEAPPLRSNGNTRRQSSSNFDTMTINTPGAVHVLRNNNNNNNKHSALPGHKSTFSITPFLSRTGAPPDSPDSPDFANHTSRRRISDETNADEDMPDTDNDASSIPKPADKASAAKKRSDTERQKPISKPTQDARSTNARSGVVAGQSSDVRSSSNEISMPKQVKPRKRKLLGGQRGATLFDEEEDVVQEKKNPWKSALGEKRTLIPGPLKSHGSSAMGADVDGTLGVSGRFSPLKRDRRKL</sequence>
<feature type="compositionally biased region" description="Acidic residues" evidence="2">
    <location>
        <begin position="361"/>
        <end position="372"/>
    </location>
</feature>
<feature type="region of interest" description="Disordered" evidence="2">
    <location>
        <begin position="250"/>
        <end position="514"/>
    </location>
</feature>
<organism evidence="3 4">
    <name type="scientific">Paecilomyces lecythidis</name>
    <dbReference type="NCBI Taxonomy" id="3004212"/>
    <lineage>
        <taxon>Eukaryota</taxon>
        <taxon>Fungi</taxon>
        <taxon>Dikarya</taxon>
        <taxon>Ascomycota</taxon>
        <taxon>Pezizomycotina</taxon>
        <taxon>Eurotiomycetes</taxon>
        <taxon>Eurotiomycetidae</taxon>
        <taxon>Eurotiales</taxon>
        <taxon>Thermoascaceae</taxon>
        <taxon>Paecilomyces</taxon>
    </lineage>
</organism>
<dbReference type="Proteomes" id="UP001583193">
    <property type="component" value="Unassembled WGS sequence"/>
</dbReference>
<evidence type="ECO:0000256" key="1">
    <source>
        <dbReference type="SAM" id="Coils"/>
    </source>
</evidence>
<dbReference type="EMBL" id="JAVDPF010000047">
    <property type="protein sequence ID" value="KAL1866920.1"/>
    <property type="molecule type" value="Genomic_DNA"/>
</dbReference>
<comment type="caution">
    <text evidence="3">The sequence shown here is derived from an EMBL/GenBank/DDBJ whole genome shotgun (WGS) entry which is preliminary data.</text>
</comment>
<evidence type="ECO:0000313" key="4">
    <source>
        <dbReference type="Proteomes" id="UP001583193"/>
    </source>
</evidence>
<feature type="compositionally biased region" description="Polar residues" evidence="2">
    <location>
        <begin position="401"/>
        <end position="430"/>
    </location>
</feature>
<accession>A0ABR3WTD6</accession>
<feature type="coiled-coil region" evidence="1">
    <location>
        <begin position="41"/>
        <end position="107"/>
    </location>
</feature>
<dbReference type="PANTHER" id="PTHR23159">
    <property type="entry name" value="CENTROSOMAL PROTEIN 2"/>
    <property type="match status" value="1"/>
</dbReference>
<feature type="compositionally biased region" description="Basic and acidic residues" evidence="2">
    <location>
        <begin position="460"/>
        <end position="476"/>
    </location>
</feature>
<name>A0ABR3WTD6_9EURO</name>